<feature type="compositionally biased region" description="Basic and acidic residues" evidence="1">
    <location>
        <begin position="72"/>
        <end position="83"/>
    </location>
</feature>
<dbReference type="Proteomes" id="UP000030742">
    <property type="component" value="Unassembled WGS sequence"/>
</dbReference>
<feature type="compositionally biased region" description="Polar residues" evidence="1">
    <location>
        <begin position="11"/>
        <end position="22"/>
    </location>
</feature>
<accession>U4U979</accession>
<protein>
    <submittedName>
        <fullName evidence="2">Uncharacterized protein</fullName>
    </submittedName>
</protein>
<dbReference type="EMBL" id="KB632107">
    <property type="protein sequence ID" value="ERL88868.1"/>
    <property type="molecule type" value="Genomic_DNA"/>
</dbReference>
<organism evidence="2 3">
    <name type="scientific">Dendroctonus ponderosae</name>
    <name type="common">Mountain pine beetle</name>
    <dbReference type="NCBI Taxonomy" id="77166"/>
    <lineage>
        <taxon>Eukaryota</taxon>
        <taxon>Metazoa</taxon>
        <taxon>Ecdysozoa</taxon>
        <taxon>Arthropoda</taxon>
        <taxon>Hexapoda</taxon>
        <taxon>Insecta</taxon>
        <taxon>Pterygota</taxon>
        <taxon>Neoptera</taxon>
        <taxon>Endopterygota</taxon>
        <taxon>Coleoptera</taxon>
        <taxon>Polyphaga</taxon>
        <taxon>Cucujiformia</taxon>
        <taxon>Curculionidae</taxon>
        <taxon>Scolytinae</taxon>
        <taxon>Dendroctonus</taxon>
    </lineage>
</organism>
<name>U4U979_DENPD</name>
<dbReference type="AlphaFoldDB" id="U4U979"/>
<reference evidence="2 3" key="1">
    <citation type="journal article" date="2013" name="Genome Biol.">
        <title>Draft genome of the mountain pine beetle, Dendroctonus ponderosae Hopkins, a major forest pest.</title>
        <authorList>
            <person name="Keeling C.I."/>
            <person name="Yuen M.M."/>
            <person name="Liao N.Y."/>
            <person name="Docking T.R."/>
            <person name="Chan S.K."/>
            <person name="Taylor G.A."/>
            <person name="Palmquist D.L."/>
            <person name="Jackman S.D."/>
            <person name="Nguyen A."/>
            <person name="Li M."/>
            <person name="Henderson H."/>
            <person name="Janes J.K."/>
            <person name="Zhao Y."/>
            <person name="Pandoh P."/>
            <person name="Moore R."/>
            <person name="Sperling F.A."/>
            <person name="Huber D.P."/>
            <person name="Birol I."/>
            <person name="Jones S.J."/>
            <person name="Bohlmann J."/>
        </authorList>
    </citation>
    <scope>NUCLEOTIDE SEQUENCE</scope>
</reference>
<feature type="compositionally biased region" description="Basic and acidic residues" evidence="1">
    <location>
        <begin position="1"/>
        <end position="10"/>
    </location>
</feature>
<proteinExistence type="predicted"/>
<gene>
    <name evidence="2" type="ORF">D910_06250</name>
</gene>
<evidence type="ECO:0000313" key="3">
    <source>
        <dbReference type="Proteomes" id="UP000030742"/>
    </source>
</evidence>
<sequence>MWSKQADTRNKSGSNMTSFKNKITNRKSKNAGDKAAVEPSTEAANEQDKKKQQPTKSPNPKPGRNRARNKNKKETAKNPDKVNETVIVPADNNTKPKSISKETELIDNNTDECDGVVLRNPNSARTSNTSVKRYSDSFVIENQIGSAEEIAEEEKITVPTPLTRALSGFFVTDQSKKQNRRFSDLFRSNSEIIGPLSLWQINQTNHKFGTDQSAIRLAKVGRERPIQRIRAARFGQVKVQQCD</sequence>
<evidence type="ECO:0000313" key="2">
    <source>
        <dbReference type="EMBL" id="ERL88868.1"/>
    </source>
</evidence>
<evidence type="ECO:0000256" key="1">
    <source>
        <dbReference type="SAM" id="MobiDB-lite"/>
    </source>
</evidence>
<feature type="region of interest" description="Disordered" evidence="1">
    <location>
        <begin position="1"/>
        <end position="98"/>
    </location>
</feature>